<dbReference type="RefSeq" id="WP_109983078.1">
    <property type="nucleotide sequence ID" value="NZ_QGTD01000003.1"/>
</dbReference>
<evidence type="ECO:0000313" key="6">
    <source>
        <dbReference type="Proteomes" id="UP000245624"/>
    </source>
</evidence>
<evidence type="ECO:0000256" key="1">
    <source>
        <dbReference type="ARBA" id="ARBA00023015"/>
    </source>
</evidence>
<dbReference type="Proteomes" id="UP000245624">
    <property type="component" value="Unassembled WGS sequence"/>
</dbReference>
<dbReference type="InterPro" id="IPR018062">
    <property type="entry name" value="HTH_AraC-typ_CS"/>
</dbReference>
<dbReference type="InterPro" id="IPR020449">
    <property type="entry name" value="Tscrpt_reg_AraC-type_HTH"/>
</dbReference>
<keyword evidence="1" id="KW-0805">Transcription regulation</keyword>
<dbReference type="InterPro" id="IPR018060">
    <property type="entry name" value="HTH_AraC"/>
</dbReference>
<dbReference type="PRINTS" id="PR00032">
    <property type="entry name" value="HTHARAC"/>
</dbReference>
<keyword evidence="2" id="KW-0238">DNA-binding</keyword>
<dbReference type="Pfam" id="PF12833">
    <property type="entry name" value="HTH_18"/>
    <property type="match status" value="1"/>
</dbReference>
<dbReference type="PROSITE" id="PS01124">
    <property type="entry name" value="HTH_ARAC_FAMILY_2"/>
    <property type="match status" value="1"/>
</dbReference>
<comment type="caution">
    <text evidence="5">The sequence shown here is derived from an EMBL/GenBank/DDBJ whole genome shotgun (WGS) entry which is preliminary data.</text>
</comment>
<dbReference type="GO" id="GO:0003700">
    <property type="term" value="F:DNA-binding transcription factor activity"/>
    <property type="evidence" value="ECO:0007669"/>
    <property type="project" value="InterPro"/>
</dbReference>
<dbReference type="Pfam" id="PF02311">
    <property type="entry name" value="AraC_binding"/>
    <property type="match status" value="1"/>
</dbReference>
<gene>
    <name evidence="5" type="ORF">DLJ74_01685</name>
</gene>
<name>A0A317L5N1_9BACI</name>
<dbReference type="Gene3D" id="1.10.10.60">
    <property type="entry name" value="Homeodomain-like"/>
    <property type="match status" value="2"/>
</dbReference>
<dbReference type="SUPFAM" id="SSF46689">
    <property type="entry name" value="Homeodomain-like"/>
    <property type="match status" value="2"/>
</dbReference>
<evidence type="ECO:0000256" key="3">
    <source>
        <dbReference type="ARBA" id="ARBA00023163"/>
    </source>
</evidence>
<evidence type="ECO:0000313" key="5">
    <source>
        <dbReference type="EMBL" id="PWU70198.1"/>
    </source>
</evidence>
<reference evidence="5 6" key="1">
    <citation type="submission" date="2018-05" db="EMBL/GenBank/DDBJ databases">
        <title>Genomic analysis of Gracilibacillus dipsosauri DD1 reveals novel features of a salt-tolerant amylase.</title>
        <authorList>
            <person name="Deutch C.E."/>
            <person name="Yang S."/>
        </authorList>
    </citation>
    <scope>NUCLEOTIDE SEQUENCE [LARGE SCALE GENOMIC DNA]</scope>
    <source>
        <strain evidence="5 6">DD1</strain>
    </source>
</reference>
<dbReference type="EMBL" id="QGTD01000003">
    <property type="protein sequence ID" value="PWU70198.1"/>
    <property type="molecule type" value="Genomic_DNA"/>
</dbReference>
<accession>A0A317L5N1</accession>
<keyword evidence="3" id="KW-0804">Transcription</keyword>
<keyword evidence="6" id="KW-1185">Reference proteome</keyword>
<dbReference type="Gene3D" id="2.60.120.10">
    <property type="entry name" value="Jelly Rolls"/>
    <property type="match status" value="1"/>
</dbReference>
<proteinExistence type="predicted"/>
<dbReference type="InterPro" id="IPR014710">
    <property type="entry name" value="RmlC-like_jellyroll"/>
</dbReference>
<evidence type="ECO:0000259" key="4">
    <source>
        <dbReference type="PROSITE" id="PS01124"/>
    </source>
</evidence>
<dbReference type="InterPro" id="IPR003313">
    <property type="entry name" value="AraC-bd"/>
</dbReference>
<dbReference type="InterPro" id="IPR009057">
    <property type="entry name" value="Homeodomain-like_sf"/>
</dbReference>
<dbReference type="PANTHER" id="PTHR43280">
    <property type="entry name" value="ARAC-FAMILY TRANSCRIPTIONAL REGULATOR"/>
    <property type="match status" value="1"/>
</dbReference>
<feature type="domain" description="HTH araC/xylS-type" evidence="4">
    <location>
        <begin position="183"/>
        <end position="281"/>
    </location>
</feature>
<dbReference type="PROSITE" id="PS00041">
    <property type="entry name" value="HTH_ARAC_FAMILY_1"/>
    <property type="match status" value="1"/>
</dbReference>
<dbReference type="AlphaFoldDB" id="A0A317L5N1"/>
<dbReference type="PANTHER" id="PTHR43280:SF2">
    <property type="entry name" value="HTH-TYPE TRANSCRIPTIONAL REGULATOR EXSA"/>
    <property type="match status" value="1"/>
</dbReference>
<dbReference type="InterPro" id="IPR037923">
    <property type="entry name" value="HTH-like"/>
</dbReference>
<evidence type="ECO:0000256" key="2">
    <source>
        <dbReference type="ARBA" id="ARBA00023125"/>
    </source>
</evidence>
<dbReference type="OrthoDB" id="182534at2"/>
<organism evidence="5 6">
    <name type="scientific">Gracilibacillus dipsosauri</name>
    <dbReference type="NCBI Taxonomy" id="178340"/>
    <lineage>
        <taxon>Bacteria</taxon>
        <taxon>Bacillati</taxon>
        <taxon>Bacillota</taxon>
        <taxon>Bacilli</taxon>
        <taxon>Bacillales</taxon>
        <taxon>Bacillaceae</taxon>
        <taxon>Gracilibacillus</taxon>
    </lineage>
</organism>
<dbReference type="SMART" id="SM00342">
    <property type="entry name" value="HTH_ARAC"/>
    <property type="match status" value="1"/>
</dbReference>
<dbReference type="SUPFAM" id="SSF51215">
    <property type="entry name" value="Regulatory protein AraC"/>
    <property type="match status" value="1"/>
</dbReference>
<sequence length="287" mass="34548">MNRKQVAIPSFKIEDKTGKKTAKDFHSHLGYEIVWVKHGEAKFIFEEKVYHVKKDQVLFFKSTEFHKVRLLEDQVYERVVIMFTDDFLLSNQPILSKFRQLLDDLPVPHCLLHLFMWRKGPFRHIMDKLLREYNDIHSWGQKSALELYLAELLLYLSREIHTSFEPHPSQNTLPKNERVELQERILKEINVIWCTNWQLEELAEKLHFNKYYLCHFFKKEFGMTIHQYILQRRIYEAKKMLIDTKISINDLAQQVGFSTASNFIRCFKKYVNMTPKQYRDEKISNGL</sequence>
<dbReference type="GO" id="GO:0043565">
    <property type="term" value="F:sequence-specific DNA binding"/>
    <property type="evidence" value="ECO:0007669"/>
    <property type="project" value="InterPro"/>
</dbReference>
<protein>
    <recommendedName>
        <fullName evidence="4">HTH araC/xylS-type domain-containing protein</fullName>
    </recommendedName>
</protein>